<dbReference type="Gene3D" id="3.40.33.10">
    <property type="entry name" value="CAP"/>
    <property type="match status" value="1"/>
</dbReference>
<dbReference type="SUPFAM" id="SSF55797">
    <property type="entry name" value="PR-1-like"/>
    <property type="match status" value="1"/>
</dbReference>
<accession>A0A7R9PYC5</accession>
<dbReference type="Proteomes" id="UP000759131">
    <property type="component" value="Unassembled WGS sequence"/>
</dbReference>
<organism evidence="2">
    <name type="scientific">Medioppia subpectinata</name>
    <dbReference type="NCBI Taxonomy" id="1979941"/>
    <lineage>
        <taxon>Eukaryota</taxon>
        <taxon>Metazoa</taxon>
        <taxon>Ecdysozoa</taxon>
        <taxon>Arthropoda</taxon>
        <taxon>Chelicerata</taxon>
        <taxon>Arachnida</taxon>
        <taxon>Acari</taxon>
        <taxon>Acariformes</taxon>
        <taxon>Sarcoptiformes</taxon>
        <taxon>Oribatida</taxon>
        <taxon>Brachypylina</taxon>
        <taxon>Oppioidea</taxon>
        <taxon>Oppiidae</taxon>
        <taxon>Medioppia</taxon>
    </lineage>
</organism>
<evidence type="ECO:0000256" key="1">
    <source>
        <dbReference type="SAM" id="Phobius"/>
    </source>
</evidence>
<gene>
    <name evidence="2" type="ORF">OSB1V03_LOCUS5267</name>
</gene>
<dbReference type="InterPro" id="IPR035940">
    <property type="entry name" value="CAP_sf"/>
</dbReference>
<evidence type="ECO:0000313" key="3">
    <source>
        <dbReference type="Proteomes" id="UP000759131"/>
    </source>
</evidence>
<dbReference type="EMBL" id="CAJPIZ010002603">
    <property type="protein sequence ID" value="CAG2105258.1"/>
    <property type="molecule type" value="Genomic_DNA"/>
</dbReference>
<protein>
    <recommendedName>
        <fullName evidence="4">SCP domain-containing protein</fullName>
    </recommendedName>
</protein>
<keyword evidence="1" id="KW-0472">Membrane</keyword>
<proteinExistence type="predicted"/>
<dbReference type="EMBL" id="OC857178">
    <property type="protein sequence ID" value="CAD7624828.1"/>
    <property type="molecule type" value="Genomic_DNA"/>
</dbReference>
<sequence length="120" mass="13647">MIQFSSNRIVRAVMNTITIVFIAVLTQLISARTPLPDQTDNKFLEDCVEYHNKVRTHHNSPGIKINVDLVRKAKQRLTELTAFNKMDGMSQTKRDTSLGENIYHGTGLMTSGISNMFTRY</sequence>
<dbReference type="AlphaFoldDB" id="A0A7R9PYC5"/>
<evidence type="ECO:0000313" key="2">
    <source>
        <dbReference type="EMBL" id="CAD7624828.1"/>
    </source>
</evidence>
<keyword evidence="1" id="KW-0812">Transmembrane</keyword>
<keyword evidence="3" id="KW-1185">Reference proteome</keyword>
<evidence type="ECO:0008006" key="4">
    <source>
        <dbReference type="Google" id="ProtNLM"/>
    </source>
</evidence>
<name>A0A7R9PYC5_9ACAR</name>
<keyword evidence="1" id="KW-1133">Transmembrane helix</keyword>
<reference evidence="2" key="1">
    <citation type="submission" date="2020-11" db="EMBL/GenBank/DDBJ databases">
        <authorList>
            <person name="Tran Van P."/>
        </authorList>
    </citation>
    <scope>NUCLEOTIDE SEQUENCE</scope>
</reference>
<dbReference type="OrthoDB" id="43654at2759"/>
<feature type="transmembrane region" description="Helical" evidence="1">
    <location>
        <begin position="12"/>
        <end position="30"/>
    </location>
</feature>